<sequence>MAEIAVSLVGSLIAGISTLVEKEATLLQSVPENTRFVKDELQTIGAFLGVVENMKEDSPKYQMARVWAEQVKDLAYDMEDCLEEQITALTTRNSSWSQYVTNYRALRPFAAKLSDLKSRIVEVSERNMRYHLVIADQVIDNHMNFMVALNKVLSRSVEGTTDNWTQNVVTWAEAPEESASNDKTCAPKVTAVVGMFGSGSTRVSEIYKRHKADKKYDSYVWIELSQDVNVTKVFKDMMKQLFDDSSSQHEYTGEDELAHGIQHELKQKRFLVVFDELWTTHAWHSIKKALPHVSRSGSQVIVTTEIVHVAKGCTESDDHVYWVQLLSKQESFERLKNLILVTENSKMTHEDREDFEDLDLKELDRLKVLEPPFNTIEQILRKCRGLELAIGTVAKLLASKSPHKWGKLCDDLPSLLYSNHPMLKDIWKVMIQRYKDLPPYLKPCFLYLSIFPENSDINVETIIDRWLAEGLVRDRTGMSPRTVAKWYLLWLIDRSMIMVSNLRKNRSFKTCWIHPMMRDILVMISQEEKFSITVGPRKSSSLLVKRLPHVTLDGGSGRKLARCVDLSGIRSLTVFNEPSESIAALICSSKLRAVRILDLSNANEFKITRRDIERVGELCHLRYLNLYKTNIYELPSSIGMLPFLQLLNVRKTRITKLPNEVTQLGKLQLLRASRRTEDSCHNRRNRCCIDSALTVPKGIENLQDIERLDIMDIKDNSGSEIEALGKLARLEHLGLVGIKIGNSKQVSKTLKRISSSLTYLYLGACQSDGTLACLPISEKKRKKPLEFPRLQTIKLDGHIGKMPYWISNSWTLAVIKLYRTNLQQNHIMSLEKLPCLVTLALLDNSYISETLVFYDKAFRELKTLEIIRLTKLKTVIFTEEAVPQLRSLAIRCCELRLKGKNNLKLRKVDLDDGVEEV</sequence>
<keyword evidence="3" id="KW-0677">Repeat</keyword>
<dbReference type="InterPro" id="IPR042197">
    <property type="entry name" value="Apaf_helical"/>
</dbReference>
<dbReference type="FunFam" id="1.10.10.10:FF:000322">
    <property type="entry name" value="Probable disease resistance protein At1g63360"/>
    <property type="match status" value="1"/>
</dbReference>
<name>A0A0E0I8S6_ORYNI</name>
<evidence type="ECO:0008006" key="13">
    <source>
        <dbReference type="Google" id="ProtNLM"/>
    </source>
</evidence>
<dbReference type="Gramene" id="ONIVA08G07370.1">
    <property type="protein sequence ID" value="ONIVA08G07370.1"/>
    <property type="gene ID" value="ONIVA08G07370"/>
</dbReference>
<dbReference type="Gene3D" id="3.80.10.10">
    <property type="entry name" value="Ribonuclease Inhibitor"/>
    <property type="match status" value="1"/>
</dbReference>
<comment type="similarity">
    <text evidence="1">Belongs to the disease resistance NB-LRR family.</text>
</comment>
<dbReference type="EnsemblPlants" id="ONIVA08G07370.1">
    <property type="protein sequence ID" value="ONIVA08G07370.1"/>
    <property type="gene ID" value="ONIVA08G07370"/>
</dbReference>
<accession>A0A0E0I8S6</accession>
<evidence type="ECO:0000256" key="1">
    <source>
        <dbReference type="ARBA" id="ARBA00008894"/>
    </source>
</evidence>
<evidence type="ECO:0000256" key="2">
    <source>
        <dbReference type="ARBA" id="ARBA00022614"/>
    </source>
</evidence>
<evidence type="ECO:0000256" key="4">
    <source>
        <dbReference type="ARBA" id="ARBA00022741"/>
    </source>
</evidence>
<dbReference type="GO" id="GO:0009626">
    <property type="term" value="P:plant-type hypersensitive response"/>
    <property type="evidence" value="ECO:0007669"/>
    <property type="project" value="UniProtKB-ARBA"/>
</dbReference>
<evidence type="ECO:0000256" key="6">
    <source>
        <dbReference type="ARBA" id="ARBA00023054"/>
    </source>
</evidence>
<dbReference type="GO" id="GO:0002758">
    <property type="term" value="P:innate immune response-activating signaling pathway"/>
    <property type="evidence" value="ECO:0007669"/>
    <property type="project" value="UniProtKB-ARBA"/>
</dbReference>
<dbReference type="Pfam" id="PF18052">
    <property type="entry name" value="Rx_N"/>
    <property type="match status" value="1"/>
</dbReference>
<dbReference type="PRINTS" id="PR00364">
    <property type="entry name" value="DISEASERSIST"/>
</dbReference>
<dbReference type="PANTHER" id="PTHR23155">
    <property type="entry name" value="DISEASE RESISTANCE PROTEIN RP"/>
    <property type="match status" value="1"/>
</dbReference>
<dbReference type="CDD" id="cd14798">
    <property type="entry name" value="RX-CC_like"/>
    <property type="match status" value="1"/>
</dbReference>
<dbReference type="InterPro" id="IPR038005">
    <property type="entry name" value="RX-like_CC"/>
</dbReference>
<keyword evidence="6" id="KW-0175">Coiled coil</keyword>
<keyword evidence="4" id="KW-0547">Nucleotide-binding</keyword>
<dbReference type="InterPro" id="IPR058922">
    <property type="entry name" value="WHD_DRP"/>
</dbReference>
<feature type="domain" description="Disease resistance protein winged helix" evidence="9">
    <location>
        <begin position="450"/>
        <end position="520"/>
    </location>
</feature>
<dbReference type="Pfam" id="PF23559">
    <property type="entry name" value="WHD_DRP"/>
    <property type="match status" value="1"/>
</dbReference>
<dbReference type="HOGENOM" id="CLU_000837_25_4_1"/>
<evidence type="ECO:0000256" key="5">
    <source>
        <dbReference type="ARBA" id="ARBA00022821"/>
    </source>
</evidence>
<dbReference type="Gene3D" id="3.40.50.300">
    <property type="entry name" value="P-loop containing nucleotide triphosphate hydrolases"/>
    <property type="match status" value="1"/>
</dbReference>
<dbReference type="eggNOG" id="KOG4658">
    <property type="taxonomic scope" value="Eukaryota"/>
</dbReference>
<dbReference type="Gene3D" id="1.20.5.4130">
    <property type="match status" value="1"/>
</dbReference>
<keyword evidence="12" id="KW-1185">Reference proteome</keyword>
<evidence type="ECO:0000313" key="11">
    <source>
        <dbReference type="EnsemblPlants" id="ONIVA08G07370.1"/>
    </source>
</evidence>
<keyword evidence="5" id="KW-0611">Plant defense</keyword>
<dbReference type="InterPro" id="IPR027417">
    <property type="entry name" value="P-loop_NTPase"/>
</dbReference>
<dbReference type="InterPro" id="IPR032675">
    <property type="entry name" value="LRR_dom_sf"/>
</dbReference>
<feature type="domain" description="NB-ARC" evidence="7">
    <location>
        <begin position="184"/>
        <end position="338"/>
    </location>
</feature>
<dbReference type="Proteomes" id="UP000006591">
    <property type="component" value="Chromosome 8"/>
</dbReference>
<reference evidence="11" key="2">
    <citation type="submission" date="2018-04" db="EMBL/GenBank/DDBJ databases">
        <title>OnivRS2 (Oryza nivara Reference Sequence Version 2).</title>
        <authorList>
            <person name="Zhang J."/>
            <person name="Kudrna D."/>
            <person name="Lee S."/>
            <person name="Talag J."/>
            <person name="Rajasekar S."/>
            <person name="Welchert J."/>
            <person name="Hsing Y.-I."/>
            <person name="Wing R.A."/>
        </authorList>
    </citation>
    <scope>NUCLEOTIDE SEQUENCE [LARGE SCALE GENOMIC DNA]</scope>
    <source>
        <strain evidence="11">SL10</strain>
    </source>
</reference>
<dbReference type="PANTHER" id="PTHR23155:SF963">
    <property type="entry name" value="OS06G0287000 PROTEIN"/>
    <property type="match status" value="1"/>
</dbReference>
<dbReference type="SUPFAM" id="SSF52540">
    <property type="entry name" value="P-loop containing nucleoside triphosphate hydrolases"/>
    <property type="match status" value="1"/>
</dbReference>
<evidence type="ECO:0000259" key="8">
    <source>
        <dbReference type="Pfam" id="PF18052"/>
    </source>
</evidence>
<dbReference type="Gene3D" id="1.10.8.430">
    <property type="entry name" value="Helical domain of apoptotic protease-activating factors"/>
    <property type="match status" value="1"/>
</dbReference>
<feature type="domain" description="Disease resistance R13L4/SHOC-2-like LRR" evidence="10">
    <location>
        <begin position="569"/>
        <end position="893"/>
    </location>
</feature>
<dbReference type="GO" id="GO:0043531">
    <property type="term" value="F:ADP binding"/>
    <property type="evidence" value="ECO:0007669"/>
    <property type="project" value="InterPro"/>
</dbReference>
<dbReference type="InterPro" id="IPR041118">
    <property type="entry name" value="Rx_N"/>
</dbReference>
<dbReference type="GO" id="GO:0042742">
    <property type="term" value="P:defense response to bacterium"/>
    <property type="evidence" value="ECO:0007669"/>
    <property type="project" value="UniProtKB-ARBA"/>
</dbReference>
<dbReference type="InterPro" id="IPR002182">
    <property type="entry name" value="NB-ARC"/>
</dbReference>
<dbReference type="Gene3D" id="1.10.10.10">
    <property type="entry name" value="Winged helix-like DNA-binding domain superfamily/Winged helix DNA-binding domain"/>
    <property type="match status" value="1"/>
</dbReference>
<evidence type="ECO:0000259" key="7">
    <source>
        <dbReference type="Pfam" id="PF00931"/>
    </source>
</evidence>
<proteinExistence type="inferred from homology"/>
<evidence type="ECO:0000313" key="12">
    <source>
        <dbReference type="Proteomes" id="UP000006591"/>
    </source>
</evidence>
<dbReference type="OMA" id="KSPHKWG"/>
<protein>
    <recommendedName>
        <fullName evidence="13">NB-ARC domain-containing protein</fullName>
    </recommendedName>
</protein>
<evidence type="ECO:0000259" key="10">
    <source>
        <dbReference type="Pfam" id="PF23598"/>
    </source>
</evidence>
<dbReference type="AlphaFoldDB" id="A0A0E0I8S6"/>
<dbReference type="InterPro" id="IPR055414">
    <property type="entry name" value="LRR_R13L4/SHOC2-like"/>
</dbReference>
<dbReference type="InterPro" id="IPR036388">
    <property type="entry name" value="WH-like_DNA-bd_sf"/>
</dbReference>
<feature type="domain" description="Disease resistance N-terminal" evidence="8">
    <location>
        <begin position="9"/>
        <end position="95"/>
    </location>
</feature>
<dbReference type="Pfam" id="PF00931">
    <property type="entry name" value="NB-ARC"/>
    <property type="match status" value="1"/>
</dbReference>
<keyword evidence="2" id="KW-0433">Leucine-rich repeat</keyword>
<evidence type="ECO:0000259" key="9">
    <source>
        <dbReference type="Pfam" id="PF23559"/>
    </source>
</evidence>
<dbReference type="SUPFAM" id="SSF52058">
    <property type="entry name" value="L domain-like"/>
    <property type="match status" value="1"/>
</dbReference>
<dbReference type="InterPro" id="IPR044974">
    <property type="entry name" value="Disease_R_plants"/>
</dbReference>
<dbReference type="Pfam" id="PF23598">
    <property type="entry name" value="LRR_14"/>
    <property type="match status" value="1"/>
</dbReference>
<reference evidence="11" key="1">
    <citation type="submission" date="2015-04" db="UniProtKB">
        <authorList>
            <consortium name="EnsemblPlants"/>
        </authorList>
    </citation>
    <scope>IDENTIFICATION</scope>
    <source>
        <strain evidence="11">SL10</strain>
    </source>
</reference>
<evidence type="ECO:0000256" key="3">
    <source>
        <dbReference type="ARBA" id="ARBA00022737"/>
    </source>
</evidence>
<organism evidence="11">
    <name type="scientific">Oryza nivara</name>
    <name type="common">Indian wild rice</name>
    <name type="synonym">Oryza sativa f. spontanea</name>
    <dbReference type="NCBI Taxonomy" id="4536"/>
    <lineage>
        <taxon>Eukaryota</taxon>
        <taxon>Viridiplantae</taxon>
        <taxon>Streptophyta</taxon>
        <taxon>Embryophyta</taxon>
        <taxon>Tracheophyta</taxon>
        <taxon>Spermatophyta</taxon>
        <taxon>Magnoliopsida</taxon>
        <taxon>Liliopsida</taxon>
        <taxon>Poales</taxon>
        <taxon>Poaceae</taxon>
        <taxon>BOP clade</taxon>
        <taxon>Oryzoideae</taxon>
        <taxon>Oryzeae</taxon>
        <taxon>Oryzinae</taxon>
        <taxon>Oryza</taxon>
    </lineage>
</organism>
<dbReference type="STRING" id="4536.A0A0E0I8S6"/>